<feature type="transmembrane region" description="Helical" evidence="1">
    <location>
        <begin position="49"/>
        <end position="70"/>
    </location>
</feature>
<proteinExistence type="predicted"/>
<keyword evidence="1" id="KW-1133">Transmembrane helix</keyword>
<evidence type="ECO:0000256" key="1">
    <source>
        <dbReference type="SAM" id="Phobius"/>
    </source>
</evidence>
<name>A0A812BTT5_ACAPH</name>
<protein>
    <submittedName>
        <fullName evidence="2">Uncharacterized protein</fullName>
    </submittedName>
</protein>
<feature type="transmembrane region" description="Helical" evidence="1">
    <location>
        <begin position="132"/>
        <end position="153"/>
    </location>
</feature>
<gene>
    <name evidence="2" type="ORF">SPHA_21619</name>
</gene>
<sequence length="277" mass="31224">MALDSPSSSLAFTTHFCGCVSNPNYFFNPFSTSSFLPFLPPLFSYASPFFQSLLYVLVSPLPPTIVLLRFPLFSIPSLRPRFSPSPHYCSLTLPPFLNPFSTFSLFSIPSLPSPFPSSSYHCSLTLPTLFNPYVLLSTLPITFVPLTFPLLLIPSLRSFSSSSHLCSLMLPPLFSPFFFLSLPPLFSYVFPFFKSLLYVFLSPLPPTFVLLRFPLYSVPSPRSPFSSSTHCLFFIFLLFLSSFSPFFSFTFLPIVSFTIPSFRLLFIFLLLDYACAS</sequence>
<keyword evidence="1" id="KW-0812">Transmembrane</keyword>
<feature type="transmembrane region" description="Helical" evidence="1">
    <location>
        <begin position="196"/>
        <end position="213"/>
    </location>
</feature>
<dbReference type="AlphaFoldDB" id="A0A812BTT5"/>
<organism evidence="2 3">
    <name type="scientific">Acanthosepion pharaonis</name>
    <name type="common">Pharaoh cuttlefish</name>
    <name type="synonym">Sepia pharaonis</name>
    <dbReference type="NCBI Taxonomy" id="158019"/>
    <lineage>
        <taxon>Eukaryota</taxon>
        <taxon>Metazoa</taxon>
        <taxon>Spiralia</taxon>
        <taxon>Lophotrochozoa</taxon>
        <taxon>Mollusca</taxon>
        <taxon>Cephalopoda</taxon>
        <taxon>Coleoidea</taxon>
        <taxon>Decapodiformes</taxon>
        <taxon>Sepiida</taxon>
        <taxon>Sepiina</taxon>
        <taxon>Sepiidae</taxon>
        <taxon>Acanthosepion</taxon>
    </lineage>
</organism>
<dbReference type="EMBL" id="CAHIKZ030000793">
    <property type="protein sequence ID" value="CAE1239008.1"/>
    <property type="molecule type" value="Genomic_DNA"/>
</dbReference>
<reference evidence="2" key="1">
    <citation type="submission" date="2021-01" db="EMBL/GenBank/DDBJ databases">
        <authorList>
            <person name="Li R."/>
            <person name="Bekaert M."/>
        </authorList>
    </citation>
    <scope>NUCLEOTIDE SEQUENCE</scope>
    <source>
        <strain evidence="2">Farmed</strain>
    </source>
</reference>
<keyword evidence="1" id="KW-0472">Membrane</keyword>
<evidence type="ECO:0000313" key="3">
    <source>
        <dbReference type="Proteomes" id="UP000597762"/>
    </source>
</evidence>
<accession>A0A812BTT5</accession>
<dbReference type="Proteomes" id="UP000597762">
    <property type="component" value="Unassembled WGS sequence"/>
</dbReference>
<keyword evidence="3" id="KW-1185">Reference proteome</keyword>
<feature type="transmembrane region" description="Helical" evidence="1">
    <location>
        <begin position="165"/>
        <end position="190"/>
    </location>
</feature>
<evidence type="ECO:0000313" key="2">
    <source>
        <dbReference type="EMBL" id="CAE1239008.1"/>
    </source>
</evidence>
<comment type="caution">
    <text evidence="2">The sequence shown here is derived from an EMBL/GenBank/DDBJ whole genome shotgun (WGS) entry which is preliminary data.</text>
</comment>